<dbReference type="NCBIfam" id="NF038353">
    <property type="entry name" value="FxLYD_dom"/>
    <property type="match status" value="1"/>
</dbReference>
<evidence type="ECO:0000256" key="1">
    <source>
        <dbReference type="SAM" id="Phobius"/>
    </source>
</evidence>
<sequence length="263" mass="28940">MALMTWAFKRQIFYIIILFLFFAVFGFLIISPSLSKAPTCADNKQNGNETGTDCGGSCARACVAQVDAVSTLWARAFKVVPGRYNAVAYLVNHNKNTAVKKVNYKFRFADKDNVYIGKREGSTFIPPASAFAVFEPGIDIGNSIPVYVTFEFTETPVWLQVSQEKINQVKVLVSNIQLANEAASPRLSATIKNNSLFTIPNVSVVVILYDNSGNALSASRTYLSQLAPLENADINFTWPEPLTGAVVAKEIIPMYDIFSVQLN</sequence>
<keyword evidence="1" id="KW-0812">Transmembrane</keyword>
<comment type="caution">
    <text evidence="2">The sequence shown here is derived from an EMBL/GenBank/DDBJ whole genome shotgun (WGS) entry which is preliminary data.</text>
</comment>
<dbReference type="EMBL" id="MFVT01000020">
    <property type="protein sequence ID" value="OGJ03730.1"/>
    <property type="molecule type" value="Genomic_DNA"/>
</dbReference>
<gene>
    <name evidence="2" type="ORF">A3F97_00855</name>
</gene>
<keyword evidence="1" id="KW-1133">Transmembrane helix</keyword>
<protein>
    <submittedName>
        <fullName evidence="2">Uncharacterized protein</fullName>
    </submittedName>
</protein>
<accession>A0A1F6YBP4</accession>
<evidence type="ECO:0000313" key="3">
    <source>
        <dbReference type="Proteomes" id="UP000176826"/>
    </source>
</evidence>
<evidence type="ECO:0000313" key="2">
    <source>
        <dbReference type="EMBL" id="OGJ03730.1"/>
    </source>
</evidence>
<reference evidence="2 3" key="1">
    <citation type="journal article" date="2016" name="Nat. Commun.">
        <title>Thousands of microbial genomes shed light on interconnected biogeochemical processes in an aquifer system.</title>
        <authorList>
            <person name="Anantharaman K."/>
            <person name="Brown C.T."/>
            <person name="Hug L.A."/>
            <person name="Sharon I."/>
            <person name="Castelle C.J."/>
            <person name="Probst A.J."/>
            <person name="Thomas B.C."/>
            <person name="Singh A."/>
            <person name="Wilkins M.J."/>
            <person name="Karaoz U."/>
            <person name="Brodie E.L."/>
            <person name="Williams K.H."/>
            <person name="Hubbard S.S."/>
            <person name="Banfield J.F."/>
        </authorList>
    </citation>
    <scope>NUCLEOTIDE SEQUENCE [LARGE SCALE GENOMIC DNA]</scope>
</reference>
<feature type="transmembrane region" description="Helical" evidence="1">
    <location>
        <begin position="12"/>
        <end position="30"/>
    </location>
</feature>
<name>A0A1F6YBP4_9BACT</name>
<keyword evidence="1" id="KW-0472">Membrane</keyword>
<organism evidence="2 3">
    <name type="scientific">Candidatus Nomurabacteria bacterium RIFCSPLOWO2_12_FULL_41_10</name>
    <dbReference type="NCBI Taxonomy" id="1801795"/>
    <lineage>
        <taxon>Bacteria</taxon>
        <taxon>Candidatus Nomuraibacteriota</taxon>
    </lineage>
</organism>
<dbReference type="InterPro" id="IPR047676">
    <property type="entry name" value="FxLYD_dom"/>
</dbReference>
<proteinExistence type="predicted"/>
<dbReference type="Proteomes" id="UP000176826">
    <property type="component" value="Unassembled WGS sequence"/>
</dbReference>
<dbReference type="AlphaFoldDB" id="A0A1F6YBP4"/>